<keyword evidence="2" id="KW-1185">Reference proteome</keyword>
<proteinExistence type="predicted"/>
<gene>
    <name evidence="1" type="ORF">QFC24_004063</name>
</gene>
<evidence type="ECO:0000313" key="1">
    <source>
        <dbReference type="EMBL" id="KAJ9123024.1"/>
    </source>
</evidence>
<accession>A0ACC2XG45</accession>
<reference evidence="1" key="1">
    <citation type="submission" date="2023-04" db="EMBL/GenBank/DDBJ databases">
        <title>Draft Genome sequencing of Naganishia species isolated from polar environments using Oxford Nanopore Technology.</title>
        <authorList>
            <person name="Leo P."/>
            <person name="Venkateswaran K."/>
        </authorList>
    </citation>
    <scope>NUCLEOTIDE SEQUENCE</scope>
    <source>
        <strain evidence="1">DBVPG 5303</strain>
    </source>
</reference>
<evidence type="ECO:0000313" key="2">
    <source>
        <dbReference type="Proteomes" id="UP001234202"/>
    </source>
</evidence>
<organism evidence="1 2">
    <name type="scientific">Naganishia onofrii</name>
    <dbReference type="NCBI Taxonomy" id="1851511"/>
    <lineage>
        <taxon>Eukaryota</taxon>
        <taxon>Fungi</taxon>
        <taxon>Dikarya</taxon>
        <taxon>Basidiomycota</taxon>
        <taxon>Agaricomycotina</taxon>
        <taxon>Tremellomycetes</taxon>
        <taxon>Filobasidiales</taxon>
        <taxon>Filobasidiaceae</taxon>
        <taxon>Naganishia</taxon>
    </lineage>
</organism>
<dbReference type="Proteomes" id="UP001234202">
    <property type="component" value="Unassembled WGS sequence"/>
</dbReference>
<protein>
    <submittedName>
        <fullName evidence="1">Uncharacterized protein</fullName>
    </submittedName>
</protein>
<name>A0ACC2XG45_9TREE</name>
<comment type="caution">
    <text evidence="1">The sequence shown here is derived from an EMBL/GenBank/DDBJ whole genome shotgun (WGS) entry which is preliminary data.</text>
</comment>
<sequence>MIDPYQNNVSALPVELQVEAIEGLIEASEHRAATPTVKPQNFEEWILRNLGKGIADQFMMNYNFKVWGVPPREVSDVARLLSEHS</sequence>
<dbReference type="EMBL" id="JASBWV010000013">
    <property type="protein sequence ID" value="KAJ9123024.1"/>
    <property type="molecule type" value="Genomic_DNA"/>
</dbReference>